<accession>A0A3P7JMY2</accession>
<organism evidence="2 3">
    <name type="scientific">Strongylus vulgaris</name>
    <name type="common">Blood worm</name>
    <dbReference type="NCBI Taxonomy" id="40348"/>
    <lineage>
        <taxon>Eukaryota</taxon>
        <taxon>Metazoa</taxon>
        <taxon>Ecdysozoa</taxon>
        <taxon>Nematoda</taxon>
        <taxon>Chromadorea</taxon>
        <taxon>Rhabditida</taxon>
        <taxon>Rhabditina</taxon>
        <taxon>Rhabditomorpha</taxon>
        <taxon>Strongyloidea</taxon>
        <taxon>Strongylidae</taxon>
        <taxon>Strongylus</taxon>
    </lineage>
</organism>
<protein>
    <submittedName>
        <fullName evidence="2">Uncharacterized protein</fullName>
    </submittedName>
</protein>
<reference evidence="2 3" key="1">
    <citation type="submission" date="2018-11" db="EMBL/GenBank/DDBJ databases">
        <authorList>
            <consortium name="Pathogen Informatics"/>
        </authorList>
    </citation>
    <scope>NUCLEOTIDE SEQUENCE [LARGE SCALE GENOMIC DNA]</scope>
</reference>
<dbReference type="AlphaFoldDB" id="A0A3P7JMY2"/>
<evidence type="ECO:0000313" key="2">
    <source>
        <dbReference type="EMBL" id="VDM77537.1"/>
    </source>
</evidence>
<gene>
    <name evidence="2" type="ORF">SVUK_LOCUS12535</name>
</gene>
<evidence type="ECO:0000313" key="3">
    <source>
        <dbReference type="Proteomes" id="UP000270094"/>
    </source>
</evidence>
<proteinExistence type="predicted"/>
<keyword evidence="1" id="KW-0732">Signal</keyword>
<feature type="chain" id="PRO_5018037603" evidence="1">
    <location>
        <begin position="19"/>
        <end position="142"/>
    </location>
</feature>
<sequence length="142" mass="15879">MRFNAVIILLVLFSISLCDPVFKVVRVKAGDSAVLKVDLPKSGKVTTWKRIRQGKTVIEEHVKYCENSKERPLECDLFVGKDGKVVPPESIPVVFFPEDGELGIGPVKTSDFGVYWSPQLNPVSPAERGLNWDPNDIWLIVD</sequence>
<dbReference type="Proteomes" id="UP000270094">
    <property type="component" value="Unassembled WGS sequence"/>
</dbReference>
<name>A0A3P7JMY2_STRVU</name>
<keyword evidence="3" id="KW-1185">Reference proteome</keyword>
<evidence type="ECO:0000256" key="1">
    <source>
        <dbReference type="SAM" id="SignalP"/>
    </source>
</evidence>
<feature type="signal peptide" evidence="1">
    <location>
        <begin position="1"/>
        <end position="18"/>
    </location>
</feature>
<dbReference type="EMBL" id="UYYB01099475">
    <property type="protein sequence ID" value="VDM77537.1"/>
    <property type="molecule type" value="Genomic_DNA"/>
</dbReference>